<dbReference type="KEGG" id="niy:FQ775_11760"/>
<evidence type="ECO:0000313" key="3">
    <source>
        <dbReference type="Proteomes" id="UP000321389"/>
    </source>
</evidence>
<dbReference type="OrthoDB" id="8099241at2"/>
<organism evidence="2 3">
    <name type="scientific">Nitratireductor mangrovi</name>
    <dbReference type="NCBI Taxonomy" id="2599600"/>
    <lineage>
        <taxon>Bacteria</taxon>
        <taxon>Pseudomonadati</taxon>
        <taxon>Pseudomonadota</taxon>
        <taxon>Alphaproteobacteria</taxon>
        <taxon>Hyphomicrobiales</taxon>
        <taxon>Phyllobacteriaceae</taxon>
        <taxon>Nitratireductor</taxon>
    </lineage>
</organism>
<keyword evidence="3" id="KW-1185">Reference proteome</keyword>
<dbReference type="AlphaFoldDB" id="A0A5B8KZ34"/>
<evidence type="ECO:0000313" key="2">
    <source>
        <dbReference type="EMBL" id="QDZ01004.1"/>
    </source>
</evidence>
<keyword evidence="1" id="KW-0812">Transmembrane</keyword>
<name>A0A5B8KZ34_9HYPH</name>
<protein>
    <submittedName>
        <fullName evidence="2">Uncharacterized protein</fullName>
    </submittedName>
</protein>
<dbReference type="Proteomes" id="UP000321389">
    <property type="component" value="Chromosome"/>
</dbReference>
<reference evidence="2" key="1">
    <citation type="submission" date="2020-04" db="EMBL/GenBank/DDBJ databases">
        <title>Nitratireductor sp. nov. isolated from mangrove soil.</title>
        <authorList>
            <person name="Ye Y."/>
        </authorList>
    </citation>
    <scope>NUCLEOTIDE SEQUENCE</scope>
    <source>
        <strain evidence="2">SY7</strain>
    </source>
</reference>
<keyword evidence="1" id="KW-1133">Transmembrane helix</keyword>
<feature type="transmembrane region" description="Helical" evidence="1">
    <location>
        <begin position="164"/>
        <end position="182"/>
    </location>
</feature>
<gene>
    <name evidence="2" type="ORF">FQ775_11760</name>
</gene>
<proteinExistence type="predicted"/>
<dbReference type="EMBL" id="CP042301">
    <property type="protein sequence ID" value="QDZ01004.1"/>
    <property type="molecule type" value="Genomic_DNA"/>
</dbReference>
<sequence>MRFFFLIILAAGLALGIGYPWAVQNVSGYEIGNYRVFERGSGFSPAEVALAPSEAPVRVLVDMAATGNFRPTNNRTVLTVTASTDGRTVLAETVTFVHAATHQDSPQVAGHVYRDEVGVIDPVDGEHRYMFTVGPGDAEDVEMERVDLILRAGAFDLDPRAVPAGYALMAVGFIGLVVAFRFRRRRKAQRSEPKKPRWGRGGKSD</sequence>
<accession>A0A5B8KZ34</accession>
<dbReference type="RefSeq" id="WP_146299649.1">
    <property type="nucleotide sequence ID" value="NZ_CP042301.2"/>
</dbReference>
<evidence type="ECO:0000256" key="1">
    <source>
        <dbReference type="SAM" id="Phobius"/>
    </source>
</evidence>
<keyword evidence="1" id="KW-0472">Membrane</keyword>